<dbReference type="Proteomes" id="UP000184609">
    <property type="component" value="Unassembled WGS sequence"/>
</dbReference>
<keyword evidence="2" id="KW-1185">Reference proteome</keyword>
<dbReference type="AlphaFoldDB" id="A0A1M7ZAB2"/>
<organism evidence="1 2">
    <name type="scientific">Algoriphagus zhangzhouensis</name>
    <dbReference type="NCBI Taxonomy" id="1073327"/>
    <lineage>
        <taxon>Bacteria</taxon>
        <taxon>Pseudomonadati</taxon>
        <taxon>Bacteroidota</taxon>
        <taxon>Cytophagia</taxon>
        <taxon>Cytophagales</taxon>
        <taxon>Cyclobacteriaceae</taxon>
        <taxon>Algoriphagus</taxon>
    </lineage>
</organism>
<dbReference type="InterPro" id="IPR023393">
    <property type="entry name" value="START-like_dom_sf"/>
</dbReference>
<dbReference type="STRING" id="1073327.SAMN04488108_1624"/>
<accession>A0A1M7ZAB2</accession>
<gene>
    <name evidence="1" type="ORF">SAMN04488108_1624</name>
</gene>
<dbReference type="RefSeq" id="WP_073571279.1">
    <property type="nucleotide sequence ID" value="NZ_FRXN01000002.1"/>
</dbReference>
<dbReference type="SUPFAM" id="SSF55961">
    <property type="entry name" value="Bet v1-like"/>
    <property type="match status" value="1"/>
</dbReference>
<proteinExistence type="predicted"/>
<evidence type="ECO:0000313" key="1">
    <source>
        <dbReference type="EMBL" id="SHO61855.1"/>
    </source>
</evidence>
<protein>
    <submittedName>
        <fullName evidence="1">Ligand-binding SRPBCC domain-containing protein</fullName>
    </submittedName>
</protein>
<sequence>MKLIVETEVEQDYMNVKEGFTESLFLKLNPPFPPVKLIRFDGSETGDLVSLELNFLLFKQKWTSKITDHQLNEIEFFFVDEGIELPFFLKYWKHKHRLIKSGNHCLIRDEIDFKGPNSAITNLLYPVLKGQFLYRKPIYKKVFGSVKSG</sequence>
<reference evidence="2" key="1">
    <citation type="submission" date="2016-12" db="EMBL/GenBank/DDBJ databases">
        <authorList>
            <person name="Varghese N."/>
            <person name="Submissions S."/>
        </authorList>
    </citation>
    <scope>NUCLEOTIDE SEQUENCE [LARGE SCALE GENOMIC DNA]</scope>
    <source>
        <strain evidence="2">DSM 25035</strain>
    </source>
</reference>
<dbReference type="OrthoDB" id="838246at2"/>
<dbReference type="EMBL" id="FRXN01000002">
    <property type="protein sequence ID" value="SHO61855.1"/>
    <property type="molecule type" value="Genomic_DNA"/>
</dbReference>
<name>A0A1M7ZAB2_9BACT</name>
<dbReference type="Gene3D" id="3.30.530.20">
    <property type="match status" value="1"/>
</dbReference>
<evidence type="ECO:0000313" key="2">
    <source>
        <dbReference type="Proteomes" id="UP000184609"/>
    </source>
</evidence>